<dbReference type="CDD" id="cd02910">
    <property type="entry name" value="cupin_Yhhw_N"/>
    <property type="match status" value="1"/>
</dbReference>
<reference evidence="4 5" key="1">
    <citation type="submission" date="2020-07" db="EMBL/GenBank/DDBJ databases">
        <title>Sequencing the genomes of 1000 actinobacteria strains.</title>
        <authorList>
            <person name="Klenk H.-P."/>
        </authorList>
    </citation>
    <scope>NUCLEOTIDE SEQUENCE [LARGE SCALE GENOMIC DNA]</scope>
    <source>
        <strain evidence="4 5">DSM 22083</strain>
    </source>
</reference>
<dbReference type="SUPFAM" id="SSF51182">
    <property type="entry name" value="RmlC-like cupins"/>
    <property type="match status" value="1"/>
</dbReference>
<dbReference type="EMBL" id="JACCBU010000001">
    <property type="protein sequence ID" value="NYE75234.1"/>
    <property type="molecule type" value="Genomic_DNA"/>
</dbReference>
<keyword evidence="5" id="KW-1185">Reference proteome</keyword>
<dbReference type="Gene3D" id="2.60.120.10">
    <property type="entry name" value="Jelly Rolls"/>
    <property type="match status" value="2"/>
</dbReference>
<feature type="domain" description="Pirin N-terminal" evidence="3">
    <location>
        <begin position="14"/>
        <end position="129"/>
    </location>
</feature>
<comment type="similarity">
    <text evidence="1 2">Belongs to the pirin family.</text>
</comment>
<name>A0A7Y9IEA5_9ACTN</name>
<dbReference type="AlphaFoldDB" id="A0A7Y9IEA5"/>
<dbReference type="InterPro" id="IPR011051">
    <property type="entry name" value="RmlC_Cupin_sf"/>
</dbReference>
<evidence type="ECO:0000256" key="1">
    <source>
        <dbReference type="ARBA" id="ARBA00008416"/>
    </source>
</evidence>
<dbReference type="Pfam" id="PF02678">
    <property type="entry name" value="Pirin"/>
    <property type="match status" value="1"/>
</dbReference>
<accession>A0A7Y9IEA5</accession>
<evidence type="ECO:0000256" key="2">
    <source>
        <dbReference type="RuleBase" id="RU003457"/>
    </source>
</evidence>
<dbReference type="InterPro" id="IPR014710">
    <property type="entry name" value="RmlC-like_jellyroll"/>
</dbReference>
<comment type="caution">
    <text evidence="4">The sequence shown here is derived from an EMBL/GenBank/DDBJ whole genome shotgun (WGS) entry which is preliminary data.</text>
</comment>
<protein>
    <recommendedName>
        <fullName evidence="3">Pirin N-terminal domain-containing protein</fullName>
    </recommendedName>
</protein>
<dbReference type="InterPro" id="IPR003829">
    <property type="entry name" value="Pirin_N_dom"/>
</dbReference>
<organism evidence="4 5">
    <name type="scientific">Microlunatus parietis</name>
    <dbReference type="NCBI Taxonomy" id="682979"/>
    <lineage>
        <taxon>Bacteria</taxon>
        <taxon>Bacillati</taxon>
        <taxon>Actinomycetota</taxon>
        <taxon>Actinomycetes</taxon>
        <taxon>Propionibacteriales</taxon>
        <taxon>Propionibacteriaceae</taxon>
        <taxon>Microlunatus</taxon>
    </lineage>
</organism>
<dbReference type="InterPro" id="IPR012093">
    <property type="entry name" value="Pirin"/>
</dbReference>
<evidence type="ECO:0000259" key="3">
    <source>
        <dbReference type="Pfam" id="PF02678"/>
    </source>
</evidence>
<dbReference type="Proteomes" id="UP000569914">
    <property type="component" value="Unassembled WGS sequence"/>
</dbReference>
<sequence length="243" mass="26327">MDTRIDLRRGADRFVTRTDWATTRHSFSFGEHYDPDNVGFGALLVVNEDVVASGTGYDPHPHLDSEIVTWVLSGSLVHTDSRGNTGVVHRGLAQRLSAGSGIVHSERNDAYRIDTEQPETPVHFWQMWVRPDESGAEPSYQQRELDPADLDTDWVPVASGSHPDAVITIGSVGSTLWAVRAAAGITRILPEGPLLHVSVVDGVADLESVGRLTAGDAVRLRGHGGLRLTGVEDAELLVWELAA</sequence>
<dbReference type="PANTHER" id="PTHR43212:SF3">
    <property type="entry name" value="QUERCETIN 2,3-DIOXYGENASE"/>
    <property type="match status" value="1"/>
</dbReference>
<dbReference type="RefSeq" id="WP_312879602.1">
    <property type="nucleotide sequence ID" value="NZ_JACCBU010000001.1"/>
</dbReference>
<evidence type="ECO:0000313" key="5">
    <source>
        <dbReference type="Proteomes" id="UP000569914"/>
    </source>
</evidence>
<gene>
    <name evidence="4" type="ORF">BKA15_006563</name>
</gene>
<evidence type="ECO:0000313" key="4">
    <source>
        <dbReference type="EMBL" id="NYE75234.1"/>
    </source>
</evidence>
<dbReference type="PANTHER" id="PTHR43212">
    <property type="entry name" value="QUERCETIN 2,3-DIOXYGENASE"/>
    <property type="match status" value="1"/>
</dbReference>
<proteinExistence type="inferred from homology"/>